<proteinExistence type="predicted"/>
<name>A0A091D6I0_FUKDA</name>
<protein>
    <submittedName>
        <fullName evidence="2">Uncharacterized protein</fullName>
    </submittedName>
</protein>
<reference evidence="2 3" key="1">
    <citation type="submission" date="2013-11" db="EMBL/GenBank/DDBJ databases">
        <title>The Damaraland mole rat (Fukomys damarensis) genome and evolution of African mole rats.</title>
        <authorList>
            <person name="Gladyshev V.N."/>
            <person name="Fang X."/>
        </authorList>
    </citation>
    <scope>NUCLEOTIDE SEQUENCE [LARGE SCALE GENOMIC DNA]</scope>
    <source>
        <tissue evidence="2">Liver</tissue>
    </source>
</reference>
<feature type="compositionally biased region" description="Basic and acidic residues" evidence="1">
    <location>
        <begin position="31"/>
        <end position="42"/>
    </location>
</feature>
<evidence type="ECO:0000256" key="1">
    <source>
        <dbReference type="SAM" id="MobiDB-lite"/>
    </source>
</evidence>
<sequence length="164" mass="18226">MSDRSGKTQTSIKKEEKRLSKKLEKKRKQDNKKMESKQEKNDTGTSGQISELKKRGGVKKFKEYRTYGNIRPSPALPDPVLEGRRQHVCRQAGHRVERPECSAPGGLCQDTARQALHRGVISDRAVEPSTTLKNDAWLTAVDGTEVGQGKSGMIHLLKGLATMT</sequence>
<dbReference type="AlphaFoldDB" id="A0A091D6I0"/>
<evidence type="ECO:0000313" key="2">
    <source>
        <dbReference type="EMBL" id="KFO18466.1"/>
    </source>
</evidence>
<organism evidence="2 3">
    <name type="scientific">Fukomys damarensis</name>
    <name type="common">Damaraland mole rat</name>
    <name type="synonym">Cryptomys damarensis</name>
    <dbReference type="NCBI Taxonomy" id="885580"/>
    <lineage>
        <taxon>Eukaryota</taxon>
        <taxon>Metazoa</taxon>
        <taxon>Chordata</taxon>
        <taxon>Craniata</taxon>
        <taxon>Vertebrata</taxon>
        <taxon>Euteleostomi</taxon>
        <taxon>Mammalia</taxon>
        <taxon>Eutheria</taxon>
        <taxon>Euarchontoglires</taxon>
        <taxon>Glires</taxon>
        <taxon>Rodentia</taxon>
        <taxon>Hystricomorpha</taxon>
        <taxon>Bathyergidae</taxon>
        <taxon>Fukomys</taxon>
    </lineage>
</organism>
<feature type="region of interest" description="Disordered" evidence="1">
    <location>
        <begin position="1"/>
        <end position="56"/>
    </location>
</feature>
<feature type="compositionally biased region" description="Basic and acidic residues" evidence="1">
    <location>
        <begin position="1"/>
        <end position="22"/>
    </location>
</feature>
<keyword evidence="3" id="KW-1185">Reference proteome</keyword>
<dbReference type="Proteomes" id="UP000028990">
    <property type="component" value="Unassembled WGS sequence"/>
</dbReference>
<evidence type="ECO:0000313" key="3">
    <source>
        <dbReference type="Proteomes" id="UP000028990"/>
    </source>
</evidence>
<feature type="region of interest" description="Disordered" evidence="1">
    <location>
        <begin position="61"/>
        <end position="80"/>
    </location>
</feature>
<gene>
    <name evidence="2" type="ORF">H920_20146</name>
</gene>
<accession>A0A091D6I0</accession>
<dbReference type="EMBL" id="KN125406">
    <property type="protein sequence ID" value="KFO18466.1"/>
    <property type="molecule type" value="Genomic_DNA"/>
</dbReference>